<dbReference type="GO" id="GO:0008270">
    <property type="term" value="F:zinc ion binding"/>
    <property type="evidence" value="ECO:0007669"/>
    <property type="project" value="InterPro"/>
</dbReference>
<dbReference type="InterPro" id="IPR015892">
    <property type="entry name" value="Carbonic_anhydrase_CS"/>
</dbReference>
<evidence type="ECO:0000256" key="5">
    <source>
        <dbReference type="ARBA" id="ARBA00023239"/>
    </source>
</evidence>
<protein>
    <recommendedName>
        <fullName evidence="2">carbonic anhydrase</fullName>
        <ecNumber evidence="2">4.2.1.1</ecNumber>
    </recommendedName>
</protein>
<dbReference type="CDD" id="cd00883">
    <property type="entry name" value="beta_CA_cladeA"/>
    <property type="match status" value="1"/>
</dbReference>
<evidence type="ECO:0000256" key="7">
    <source>
        <dbReference type="PIRSR" id="PIRSR601765-1"/>
    </source>
</evidence>
<dbReference type="PROSITE" id="PS00705">
    <property type="entry name" value="PROK_CO2_ANHYDRASE_2"/>
    <property type="match status" value="1"/>
</dbReference>
<sequence length="354" mass="40606">MFLRRALVLAALAASAQGFTIARVPTLRGSRSAAVNVRMADFDGEKLASMIEKKNIDHLMEGNRVFRESMLKQDKDYFSKMAKGQNPKFLWIGCSDARIPANEILGLEPGEIVVHRNVANQVVNTDMSLMAILQFAIEYLEIENIIVAGHFECGGVKASMSMNDHLAPLENWVRQIRDVQRLHKAELDSISDPKARERRLIELNVLEQCNNVYKEAVVQRRRTYTNLRTGFPKPRIFGFTVDPATGELNNLNFDPESSMSPEVRNIYELYDQNAAKEAYADKDEPYKKRPSTWRLRRMYNRQPAGVEPPPEDFRLKSLFSKLEVEMMRRKETESTLKSALEELQEIKKLLIGRK</sequence>
<dbReference type="EMBL" id="HBEO01033328">
    <property type="protein sequence ID" value="CAD8506363.1"/>
    <property type="molecule type" value="Transcribed_RNA"/>
</dbReference>
<comment type="cofactor">
    <cofactor evidence="7">
        <name>Zn(2+)</name>
        <dbReference type="ChEBI" id="CHEBI:29105"/>
    </cofactor>
    <text evidence="7">Binds 1 zinc ion per subunit.</text>
</comment>
<evidence type="ECO:0000313" key="9">
    <source>
        <dbReference type="EMBL" id="CAD8506363.1"/>
    </source>
</evidence>
<dbReference type="PANTHER" id="PTHR11002">
    <property type="entry name" value="CARBONIC ANHYDRASE"/>
    <property type="match status" value="1"/>
</dbReference>
<gene>
    <name evidence="9" type="ORF">HPHI1048_LOCUS22564</name>
</gene>
<keyword evidence="8" id="KW-0732">Signal</keyword>
<evidence type="ECO:0000256" key="4">
    <source>
        <dbReference type="ARBA" id="ARBA00022833"/>
    </source>
</evidence>
<dbReference type="InterPro" id="IPR036874">
    <property type="entry name" value="Carbonic_anhydrase_sf"/>
</dbReference>
<feature type="binding site" evidence="7">
    <location>
        <position position="94"/>
    </location>
    <ligand>
        <name>Zn(2+)</name>
        <dbReference type="ChEBI" id="CHEBI:29105"/>
    </ligand>
</feature>
<dbReference type="GO" id="GO:0004089">
    <property type="term" value="F:carbonate dehydratase activity"/>
    <property type="evidence" value="ECO:0007669"/>
    <property type="project" value="UniProtKB-EC"/>
</dbReference>
<dbReference type="AlphaFoldDB" id="A0A7S0HZ70"/>
<evidence type="ECO:0000256" key="8">
    <source>
        <dbReference type="SAM" id="SignalP"/>
    </source>
</evidence>
<keyword evidence="4 7" id="KW-0862">Zinc</keyword>
<feature type="signal peptide" evidence="8">
    <location>
        <begin position="1"/>
        <end position="18"/>
    </location>
</feature>
<evidence type="ECO:0000256" key="3">
    <source>
        <dbReference type="ARBA" id="ARBA00022723"/>
    </source>
</evidence>
<dbReference type="Gene3D" id="3.40.1050.10">
    <property type="entry name" value="Carbonic anhydrase"/>
    <property type="match status" value="1"/>
</dbReference>
<feature type="binding site" evidence="7">
    <location>
        <position position="150"/>
    </location>
    <ligand>
        <name>Zn(2+)</name>
        <dbReference type="ChEBI" id="CHEBI:29105"/>
    </ligand>
</feature>
<feature type="binding site" evidence="7">
    <location>
        <position position="153"/>
    </location>
    <ligand>
        <name>Zn(2+)</name>
        <dbReference type="ChEBI" id="CHEBI:29105"/>
    </ligand>
</feature>
<comment type="similarity">
    <text evidence="1">Belongs to the beta-class carbonic anhydrase family.</text>
</comment>
<evidence type="ECO:0000256" key="2">
    <source>
        <dbReference type="ARBA" id="ARBA00012925"/>
    </source>
</evidence>
<feature type="chain" id="PRO_5031412787" description="carbonic anhydrase" evidence="8">
    <location>
        <begin position="19"/>
        <end position="354"/>
    </location>
</feature>
<feature type="binding site" evidence="7">
    <location>
        <position position="96"/>
    </location>
    <ligand>
        <name>Zn(2+)</name>
        <dbReference type="ChEBI" id="CHEBI:29105"/>
    </ligand>
</feature>
<keyword evidence="3 7" id="KW-0479">Metal-binding</keyword>
<accession>A0A7S0HZ70</accession>
<organism evidence="9">
    <name type="scientific">Hanusia phi</name>
    <dbReference type="NCBI Taxonomy" id="3032"/>
    <lineage>
        <taxon>Eukaryota</taxon>
        <taxon>Cryptophyceae</taxon>
        <taxon>Pyrenomonadales</taxon>
        <taxon>Geminigeraceae</taxon>
        <taxon>Hanusia</taxon>
    </lineage>
</organism>
<comment type="catalytic activity">
    <reaction evidence="6">
        <text>hydrogencarbonate + H(+) = CO2 + H2O</text>
        <dbReference type="Rhea" id="RHEA:10748"/>
        <dbReference type="ChEBI" id="CHEBI:15377"/>
        <dbReference type="ChEBI" id="CHEBI:15378"/>
        <dbReference type="ChEBI" id="CHEBI:16526"/>
        <dbReference type="ChEBI" id="CHEBI:17544"/>
        <dbReference type="EC" id="4.2.1.1"/>
    </reaction>
</comment>
<dbReference type="InterPro" id="IPR001765">
    <property type="entry name" value="Carbonic_anhydrase"/>
</dbReference>
<dbReference type="PANTHER" id="PTHR11002:SF76">
    <property type="entry name" value="CARBONIC ANHYDRASE"/>
    <property type="match status" value="1"/>
</dbReference>
<keyword evidence="5" id="KW-0456">Lyase</keyword>
<evidence type="ECO:0000256" key="6">
    <source>
        <dbReference type="ARBA" id="ARBA00048348"/>
    </source>
</evidence>
<reference evidence="9" key="1">
    <citation type="submission" date="2021-01" db="EMBL/GenBank/DDBJ databases">
        <authorList>
            <person name="Corre E."/>
            <person name="Pelletier E."/>
            <person name="Niang G."/>
            <person name="Scheremetjew M."/>
            <person name="Finn R."/>
            <person name="Kale V."/>
            <person name="Holt S."/>
            <person name="Cochrane G."/>
            <person name="Meng A."/>
            <person name="Brown T."/>
            <person name="Cohen L."/>
        </authorList>
    </citation>
    <scope>NUCLEOTIDE SEQUENCE</scope>
    <source>
        <strain evidence="9">CCMP325</strain>
    </source>
</reference>
<dbReference type="Pfam" id="PF00484">
    <property type="entry name" value="Pro_CA"/>
    <property type="match status" value="1"/>
</dbReference>
<evidence type="ECO:0000256" key="1">
    <source>
        <dbReference type="ARBA" id="ARBA00006217"/>
    </source>
</evidence>
<proteinExistence type="inferred from homology"/>
<dbReference type="SMART" id="SM00947">
    <property type="entry name" value="Pro_CA"/>
    <property type="match status" value="1"/>
</dbReference>
<name>A0A7S0HZ70_9CRYP</name>
<dbReference type="GO" id="GO:0015976">
    <property type="term" value="P:carbon utilization"/>
    <property type="evidence" value="ECO:0007669"/>
    <property type="project" value="InterPro"/>
</dbReference>
<dbReference type="EC" id="4.2.1.1" evidence="2"/>
<dbReference type="SUPFAM" id="SSF53056">
    <property type="entry name" value="beta-carbonic anhydrase, cab"/>
    <property type="match status" value="1"/>
</dbReference>